<organism evidence="1">
    <name type="scientific">Siphoviridae sp. cteEQ43</name>
    <dbReference type="NCBI Taxonomy" id="2827905"/>
    <lineage>
        <taxon>Viruses</taxon>
        <taxon>Duplodnaviria</taxon>
        <taxon>Heunggongvirae</taxon>
        <taxon>Uroviricota</taxon>
        <taxon>Caudoviricetes</taxon>
    </lineage>
</organism>
<dbReference type="EMBL" id="BK032799">
    <property type="protein sequence ID" value="DAF60910.1"/>
    <property type="molecule type" value="Genomic_DNA"/>
</dbReference>
<accession>A0A8S5TCC4</accession>
<reference evidence="1" key="1">
    <citation type="journal article" date="2021" name="Proc. Natl. Acad. Sci. U.S.A.">
        <title>A Catalog of Tens of Thousands of Viruses from Human Metagenomes Reveals Hidden Associations with Chronic Diseases.</title>
        <authorList>
            <person name="Tisza M.J."/>
            <person name="Buck C.B."/>
        </authorList>
    </citation>
    <scope>NUCLEOTIDE SEQUENCE</scope>
    <source>
        <strain evidence="1">CteEQ43</strain>
    </source>
</reference>
<name>A0A8S5TCC4_9CAUD</name>
<proteinExistence type="predicted"/>
<protein>
    <submittedName>
        <fullName evidence="1">Uncharacterized protein</fullName>
    </submittedName>
</protein>
<sequence>MWYEMSYNKPMPTWLQRLQIEPEELDEYTEIQLLIDVYGRDLVGSGDD</sequence>
<evidence type="ECO:0000313" key="1">
    <source>
        <dbReference type="EMBL" id="DAF60910.1"/>
    </source>
</evidence>